<dbReference type="SMART" id="SM00956">
    <property type="entry name" value="RQC"/>
    <property type="match status" value="1"/>
</dbReference>
<gene>
    <name evidence="17" type="ORF">FSB_LOCUS55434</name>
</gene>
<dbReference type="InterPro" id="IPR014001">
    <property type="entry name" value="Helicase_ATP-bd"/>
</dbReference>
<feature type="region of interest" description="Disordered" evidence="12">
    <location>
        <begin position="1"/>
        <end position="24"/>
    </location>
</feature>
<feature type="domain" description="Helicase ATP-binding" evidence="15">
    <location>
        <begin position="312"/>
        <end position="628"/>
    </location>
</feature>
<feature type="domain" description="HRDC" evidence="14">
    <location>
        <begin position="1013"/>
        <end position="1095"/>
    </location>
</feature>
<dbReference type="EC" id="5.6.2.4" evidence="11"/>
<dbReference type="GO" id="GO:0005694">
    <property type="term" value="C:chromosome"/>
    <property type="evidence" value="ECO:0007669"/>
    <property type="project" value="TreeGrafter"/>
</dbReference>
<dbReference type="InterPro" id="IPR001650">
    <property type="entry name" value="Helicase_C-like"/>
</dbReference>
<dbReference type="Gene3D" id="1.10.150.80">
    <property type="entry name" value="HRDC domain"/>
    <property type="match status" value="1"/>
</dbReference>
<dbReference type="GO" id="GO:0016787">
    <property type="term" value="F:hydrolase activity"/>
    <property type="evidence" value="ECO:0007669"/>
    <property type="project" value="UniProtKB-KW"/>
</dbReference>
<dbReference type="Gene3D" id="1.10.10.10">
    <property type="entry name" value="Winged helix-like DNA-binding domain superfamily/Winged helix DNA-binding domain"/>
    <property type="match status" value="1"/>
</dbReference>
<reference evidence="17" key="1">
    <citation type="submission" date="2018-02" db="EMBL/GenBank/DDBJ databases">
        <authorList>
            <person name="Cohen D.B."/>
            <person name="Kent A.D."/>
        </authorList>
    </citation>
    <scope>NUCLEOTIDE SEQUENCE</scope>
</reference>
<dbReference type="InterPro" id="IPR027417">
    <property type="entry name" value="P-loop_NTPase"/>
</dbReference>
<dbReference type="AlphaFoldDB" id="A0A2N9IRU0"/>
<dbReference type="GO" id="GO:0005737">
    <property type="term" value="C:cytoplasm"/>
    <property type="evidence" value="ECO:0007669"/>
    <property type="project" value="TreeGrafter"/>
</dbReference>
<dbReference type="SMART" id="SM00487">
    <property type="entry name" value="DEXDc"/>
    <property type="match status" value="1"/>
</dbReference>
<dbReference type="PROSITE" id="PS51194">
    <property type="entry name" value="HELICASE_CTER"/>
    <property type="match status" value="1"/>
</dbReference>
<dbReference type="Pfam" id="PF09382">
    <property type="entry name" value="RQC"/>
    <property type="match status" value="1"/>
</dbReference>
<evidence type="ECO:0000256" key="3">
    <source>
        <dbReference type="ARBA" id="ARBA00022741"/>
    </source>
</evidence>
<dbReference type="InterPro" id="IPR010997">
    <property type="entry name" value="HRDC-like_sf"/>
</dbReference>
<evidence type="ECO:0000256" key="9">
    <source>
        <dbReference type="ARBA" id="ARBA00023242"/>
    </source>
</evidence>
<dbReference type="PROSITE" id="PS50967">
    <property type="entry name" value="HRDC"/>
    <property type="match status" value="1"/>
</dbReference>
<evidence type="ECO:0000259" key="16">
    <source>
        <dbReference type="PROSITE" id="PS51194"/>
    </source>
</evidence>
<dbReference type="Pfam" id="PF00270">
    <property type="entry name" value="DEAD"/>
    <property type="match status" value="1"/>
</dbReference>
<dbReference type="GO" id="GO:0005634">
    <property type="term" value="C:nucleus"/>
    <property type="evidence" value="ECO:0007669"/>
    <property type="project" value="UniProtKB-SubCell"/>
</dbReference>
<dbReference type="SUPFAM" id="SSF52540">
    <property type="entry name" value="P-loop containing nucleoside triphosphate hydrolases"/>
    <property type="match status" value="3"/>
</dbReference>
<dbReference type="SMART" id="SM00490">
    <property type="entry name" value="HELICc"/>
    <property type="match status" value="1"/>
</dbReference>
<evidence type="ECO:0000256" key="10">
    <source>
        <dbReference type="ARBA" id="ARBA00034617"/>
    </source>
</evidence>
<keyword evidence="6" id="KW-0067">ATP-binding</keyword>
<accession>A0A2N9IRU0</accession>
<feature type="compositionally biased region" description="Polar residues" evidence="12">
    <location>
        <begin position="1"/>
        <end position="10"/>
    </location>
</feature>
<dbReference type="InterPro" id="IPR001763">
    <property type="entry name" value="Rhodanese-like_dom"/>
</dbReference>
<dbReference type="InterPro" id="IPR032284">
    <property type="entry name" value="RecQ_Zn-bd"/>
</dbReference>
<dbReference type="NCBIfam" id="TIGR00614">
    <property type="entry name" value="recQ_fam"/>
    <property type="match status" value="1"/>
</dbReference>
<evidence type="ECO:0000256" key="4">
    <source>
        <dbReference type="ARBA" id="ARBA00022801"/>
    </source>
</evidence>
<keyword evidence="7" id="KW-0238">DNA-binding</keyword>
<evidence type="ECO:0000256" key="2">
    <source>
        <dbReference type="ARBA" id="ARBA00005446"/>
    </source>
</evidence>
<dbReference type="PROSITE" id="PS50206">
    <property type="entry name" value="RHODANESE_3"/>
    <property type="match status" value="1"/>
</dbReference>
<keyword evidence="4" id="KW-0378">Hydrolase</keyword>
<dbReference type="GO" id="GO:0003677">
    <property type="term" value="F:DNA binding"/>
    <property type="evidence" value="ECO:0007669"/>
    <property type="project" value="UniProtKB-KW"/>
</dbReference>
<protein>
    <recommendedName>
        <fullName evidence="11">DNA 3'-5' helicase</fullName>
        <ecNumber evidence="11">5.6.2.4</ecNumber>
    </recommendedName>
</protein>
<dbReference type="Pfam" id="PF00271">
    <property type="entry name" value="Helicase_C"/>
    <property type="match status" value="1"/>
</dbReference>
<dbReference type="FunFam" id="3.40.50.300:FF:000340">
    <property type="entry name" value="Bloom syndrome, RecQ helicase"/>
    <property type="match status" value="1"/>
</dbReference>
<dbReference type="GO" id="GO:0005524">
    <property type="term" value="F:ATP binding"/>
    <property type="evidence" value="ECO:0007669"/>
    <property type="project" value="UniProtKB-KW"/>
</dbReference>
<evidence type="ECO:0000259" key="15">
    <source>
        <dbReference type="PROSITE" id="PS51192"/>
    </source>
</evidence>
<dbReference type="PROSITE" id="PS00690">
    <property type="entry name" value="DEAH_ATP_HELICASE"/>
    <property type="match status" value="1"/>
</dbReference>
<dbReference type="SMART" id="SM00341">
    <property type="entry name" value="HRDC"/>
    <property type="match status" value="1"/>
</dbReference>
<keyword evidence="9" id="KW-0539">Nucleus</keyword>
<dbReference type="GO" id="GO:0000724">
    <property type="term" value="P:double-strand break repair via homologous recombination"/>
    <property type="evidence" value="ECO:0007669"/>
    <property type="project" value="TreeGrafter"/>
</dbReference>
<dbReference type="InterPro" id="IPR011545">
    <property type="entry name" value="DEAD/DEAH_box_helicase_dom"/>
</dbReference>
<dbReference type="Pfam" id="PF00570">
    <property type="entry name" value="HRDC"/>
    <property type="match status" value="1"/>
</dbReference>
<dbReference type="Pfam" id="PF16124">
    <property type="entry name" value="RecQ_Zn_bind"/>
    <property type="match status" value="1"/>
</dbReference>
<dbReference type="CDD" id="cd17920">
    <property type="entry name" value="DEXHc_RecQ"/>
    <property type="match status" value="1"/>
</dbReference>
<dbReference type="CDD" id="cd18794">
    <property type="entry name" value="SF2_C_RecQ"/>
    <property type="match status" value="1"/>
</dbReference>
<feature type="region of interest" description="Disordered" evidence="12">
    <location>
        <begin position="984"/>
        <end position="1008"/>
    </location>
</feature>
<evidence type="ECO:0000313" key="17">
    <source>
        <dbReference type="EMBL" id="SPD27552.1"/>
    </source>
</evidence>
<evidence type="ECO:0000256" key="6">
    <source>
        <dbReference type="ARBA" id="ARBA00022840"/>
    </source>
</evidence>
<name>A0A2N9IRU0_FAGSY</name>
<dbReference type="PANTHER" id="PTHR13710">
    <property type="entry name" value="DNA HELICASE RECQ FAMILY MEMBER"/>
    <property type="match status" value="1"/>
</dbReference>
<evidence type="ECO:0000256" key="7">
    <source>
        <dbReference type="ARBA" id="ARBA00023125"/>
    </source>
</evidence>
<evidence type="ECO:0000256" key="5">
    <source>
        <dbReference type="ARBA" id="ARBA00022806"/>
    </source>
</evidence>
<feature type="region of interest" description="Disordered" evidence="12">
    <location>
        <begin position="1096"/>
        <end position="1149"/>
    </location>
</feature>
<dbReference type="SUPFAM" id="SSF47819">
    <property type="entry name" value="HRDC-like"/>
    <property type="match status" value="1"/>
</dbReference>
<dbReference type="InterPro" id="IPR044876">
    <property type="entry name" value="HRDC_dom_sf"/>
</dbReference>
<dbReference type="InterPro" id="IPR002121">
    <property type="entry name" value="HRDC_dom"/>
</dbReference>
<feature type="domain" description="Rhodanese" evidence="13">
    <location>
        <begin position="668"/>
        <end position="710"/>
    </location>
</feature>
<dbReference type="InterPro" id="IPR002464">
    <property type="entry name" value="DNA/RNA_helicase_DEAH_CS"/>
</dbReference>
<evidence type="ECO:0000256" key="8">
    <source>
        <dbReference type="ARBA" id="ARBA00023235"/>
    </source>
</evidence>
<dbReference type="Gene3D" id="3.40.50.300">
    <property type="entry name" value="P-loop containing nucleotide triphosphate hydrolases"/>
    <property type="match status" value="3"/>
</dbReference>
<sequence length="1184" mass="133422">MGNNFSSSNDRAVEAEKSPVGQSQMRASIVNNSHSQNLRRSFNNHTVHIDQVKDSTENFAGVLEDDDILENIDVDQIVEQYQSTCTPQPSISKLPPITPTIDKYNFSRQDESSLPPELCSNCSHGLKLGLCPEAATHLQEMKDMLIVISNELLDNVNELSLEHIEKLRQDRLQLNKQIQQLDGYLRANSVDEERQRSHYSTSTAATRSFQYETPQADAFKTSMRFEAQVNLHNELGGYERWNSFSSVDRFDVLSGPLEREPYIPKYVEVNYIEGSNDKKWSSENFPWTKKLEVNNKKVFGNHSFRPNQREVINATMSGYDVFVLMPTGGGKSLTYQLPALICPGLTLVISPLVSLIQDQIMHLLQANIPAAYLSANLEWAEQQEILRELCSDYCKYKLLYVTPEKVASIFTIMVASLTTMVLLVDDRLGHGSDYQEFEGARVKIEFDAPAIHQPSMVHEVERLGMMVISKDQDKVVTFSTLIPPIDLSYGRKMAVARNKSDGDFFFFAKVSDGAVGLLWWRARKWSNTGFTIGGWEFNFLKIVGMMMLRSDALLRQLESLHARELLARIVIDEAHCVSQWGHDFRPDYQGLGILKQKFQNTPVLALTATATASVKEDVVQALGLVNCIVFRQSFNRPNLWYSVIPKTKKCLDEIDKFIKENHFDECGIIYCLSRMDCEKVAEKLQECGHKAAFYHGSMDPAQRAFTQKQWSKDEINIICATVAFGMGINKPDVRFVIHHSLPKSIEGYHQECGRAGRDGQRSSCVLYYSYSDYIRVKHMISQGLTEQSSLTSGYNRVNNTNSGRILETNTENLLRMVSYCENDVDCRRLVQLVHFGEKFDSANCEKTCDNCSKNNCLIEKDVTGIAKQLVELVKLTGQQYSSSHILEVYRGSLSQFVKKHRHETLSLHGSGKHLDKGEASRILRHLVTEDFLVEDVKKNDVYGSVSSVLKVNESKAKNLFFGGQTIVLRFLSSAKAVKLSKSGVTPAKGSLTSGKLNPPQIDTPGQPQPEVDLNLSAKLYSALRMLRTLLVKEAGEGVMAYHIFGNATLQHISKRIPRTKEELLEINGIGKAKVSKYGDRLLETIESTIHEYYKTEKNNSGSNDSTDSMKRRRDTNSIQNANPEDDDFTKSTGRSKKRAATAQKKPADMEPVCYNQGIDDDLDFYDCDGRVLPSWSTAGNGIQS</sequence>
<evidence type="ECO:0000256" key="11">
    <source>
        <dbReference type="ARBA" id="ARBA00034808"/>
    </source>
</evidence>
<keyword evidence="8" id="KW-0413">Isomerase</keyword>
<keyword evidence="5" id="KW-0347">Helicase</keyword>
<dbReference type="GO" id="GO:0043138">
    <property type="term" value="F:3'-5' DNA helicase activity"/>
    <property type="evidence" value="ECO:0007669"/>
    <property type="project" value="UniProtKB-EC"/>
</dbReference>
<evidence type="ECO:0000259" key="13">
    <source>
        <dbReference type="PROSITE" id="PS50206"/>
    </source>
</evidence>
<proteinExistence type="inferred from homology"/>
<dbReference type="PROSITE" id="PS51192">
    <property type="entry name" value="HELICASE_ATP_BIND_1"/>
    <property type="match status" value="1"/>
</dbReference>
<organism evidence="17">
    <name type="scientific">Fagus sylvatica</name>
    <name type="common">Beechnut</name>
    <dbReference type="NCBI Taxonomy" id="28930"/>
    <lineage>
        <taxon>Eukaryota</taxon>
        <taxon>Viridiplantae</taxon>
        <taxon>Streptophyta</taxon>
        <taxon>Embryophyta</taxon>
        <taxon>Tracheophyta</taxon>
        <taxon>Spermatophyta</taxon>
        <taxon>Magnoliopsida</taxon>
        <taxon>eudicotyledons</taxon>
        <taxon>Gunneridae</taxon>
        <taxon>Pentapetalae</taxon>
        <taxon>rosids</taxon>
        <taxon>fabids</taxon>
        <taxon>Fagales</taxon>
        <taxon>Fagaceae</taxon>
        <taxon>Fagus</taxon>
    </lineage>
</organism>
<comment type="catalytic activity">
    <reaction evidence="10">
        <text>Couples ATP hydrolysis with the unwinding of duplex DNA by translocating in the 3'-5' direction.</text>
        <dbReference type="EC" id="5.6.2.4"/>
    </reaction>
</comment>
<dbReference type="PANTHER" id="PTHR13710:SF156">
    <property type="entry name" value="ATP-DEPENDENT DNA HELICASE Q-LIKE 4B"/>
    <property type="match status" value="1"/>
</dbReference>
<dbReference type="GO" id="GO:0006260">
    <property type="term" value="P:DNA replication"/>
    <property type="evidence" value="ECO:0007669"/>
    <property type="project" value="InterPro"/>
</dbReference>
<dbReference type="InterPro" id="IPR018982">
    <property type="entry name" value="RQC_domain"/>
</dbReference>
<dbReference type="InterPro" id="IPR004589">
    <property type="entry name" value="DNA_helicase_ATP-dep_RecQ"/>
</dbReference>
<comment type="similarity">
    <text evidence="2">Belongs to the helicase family. RecQ subfamily.</text>
</comment>
<feature type="domain" description="Helicase C-terminal" evidence="16">
    <location>
        <begin position="653"/>
        <end position="798"/>
    </location>
</feature>
<keyword evidence="3" id="KW-0547">Nucleotide-binding</keyword>
<evidence type="ECO:0000256" key="12">
    <source>
        <dbReference type="SAM" id="MobiDB-lite"/>
    </source>
</evidence>
<dbReference type="GO" id="GO:0009378">
    <property type="term" value="F:four-way junction helicase activity"/>
    <property type="evidence" value="ECO:0007669"/>
    <property type="project" value="TreeGrafter"/>
</dbReference>
<evidence type="ECO:0000259" key="14">
    <source>
        <dbReference type="PROSITE" id="PS50967"/>
    </source>
</evidence>
<dbReference type="EMBL" id="OIVN01006197">
    <property type="protein sequence ID" value="SPD27552.1"/>
    <property type="molecule type" value="Genomic_DNA"/>
</dbReference>
<dbReference type="FunFam" id="1.10.150.80:FF:000010">
    <property type="entry name" value="ATP-dependent DNA helicase Q-like 4A"/>
    <property type="match status" value="1"/>
</dbReference>
<comment type="subcellular location">
    <subcellularLocation>
        <location evidence="1">Nucleus</location>
    </subcellularLocation>
</comment>
<evidence type="ECO:0000256" key="1">
    <source>
        <dbReference type="ARBA" id="ARBA00004123"/>
    </source>
</evidence>
<dbReference type="InterPro" id="IPR036388">
    <property type="entry name" value="WH-like_DNA-bd_sf"/>
</dbReference>